<dbReference type="InterPro" id="IPR036236">
    <property type="entry name" value="Znf_C2H2_sf"/>
</dbReference>
<feature type="domain" description="C2H2-type" evidence="11">
    <location>
        <begin position="115"/>
        <end position="144"/>
    </location>
</feature>
<evidence type="ECO:0000256" key="3">
    <source>
        <dbReference type="ARBA" id="ARBA00022737"/>
    </source>
</evidence>
<dbReference type="STRING" id="576137.A0A1L7WCS9"/>
<feature type="domain" description="C2H2-type" evidence="11">
    <location>
        <begin position="143"/>
        <end position="172"/>
    </location>
</feature>
<dbReference type="AlphaFoldDB" id="A0A1L7WCS9"/>
<dbReference type="PROSITE" id="PS00028">
    <property type="entry name" value="ZINC_FINGER_C2H2_1"/>
    <property type="match status" value="3"/>
</dbReference>
<evidence type="ECO:0000313" key="13">
    <source>
        <dbReference type="Proteomes" id="UP000184330"/>
    </source>
</evidence>
<keyword evidence="2" id="KW-0479">Metal-binding</keyword>
<proteinExistence type="predicted"/>
<dbReference type="SUPFAM" id="SSF57667">
    <property type="entry name" value="beta-beta-alpha zinc fingers"/>
    <property type="match status" value="3"/>
</dbReference>
<evidence type="ECO:0000256" key="8">
    <source>
        <dbReference type="ARBA" id="ARBA00023242"/>
    </source>
</evidence>
<accession>A0A1L7WCS9</accession>
<dbReference type="PANTHER" id="PTHR47772:SF13">
    <property type="entry name" value="GASTRULA ZINC FINGER PROTEIN XLCGF49.1-LIKE-RELATED"/>
    <property type="match status" value="1"/>
</dbReference>
<evidence type="ECO:0000256" key="10">
    <source>
        <dbReference type="SAM" id="MobiDB-lite"/>
    </source>
</evidence>
<organism evidence="12 13">
    <name type="scientific">Phialocephala subalpina</name>
    <dbReference type="NCBI Taxonomy" id="576137"/>
    <lineage>
        <taxon>Eukaryota</taxon>
        <taxon>Fungi</taxon>
        <taxon>Dikarya</taxon>
        <taxon>Ascomycota</taxon>
        <taxon>Pezizomycotina</taxon>
        <taxon>Leotiomycetes</taxon>
        <taxon>Helotiales</taxon>
        <taxon>Mollisiaceae</taxon>
        <taxon>Phialocephala</taxon>
        <taxon>Phialocephala fortinii species complex</taxon>
    </lineage>
</organism>
<evidence type="ECO:0000256" key="1">
    <source>
        <dbReference type="ARBA" id="ARBA00004123"/>
    </source>
</evidence>
<keyword evidence="3" id="KW-0677">Repeat</keyword>
<dbReference type="GO" id="GO:0008270">
    <property type="term" value="F:zinc ion binding"/>
    <property type="evidence" value="ECO:0007669"/>
    <property type="project" value="UniProtKB-KW"/>
</dbReference>
<evidence type="ECO:0000256" key="2">
    <source>
        <dbReference type="ARBA" id="ARBA00022723"/>
    </source>
</evidence>
<dbReference type="GO" id="GO:0005634">
    <property type="term" value="C:nucleus"/>
    <property type="evidence" value="ECO:0007669"/>
    <property type="project" value="UniProtKB-SubCell"/>
</dbReference>
<sequence length="301" mass="33889">MAPYCPPCDRSFGSQQALQQHLNSPAHDLVYECDECDRAFDTERALNQHLDSPAHDPVYECKEHNRTFASQQALNQHLDSPAHDPVYECKEHNRTFDSQQALSQHLNSPAHAPVYECDECDREFGSQQALNQHLNSPAHAPVYECDECEREFGSQQALNQHLNSPAHIFECDECDRSFGRIVAITPVKIRCRQSREKESLLKHGNWLHINNKMAGGRRQESSKGFAEDWGKWAGTQYCRSQSKPTTSSAEASLAYGRQACALVVSAMLDIWQICGGKGEYEGWSSKGTRTPQRNEAPLGAR</sequence>
<dbReference type="PROSITE" id="PS50157">
    <property type="entry name" value="ZINC_FINGER_C2H2_2"/>
    <property type="match status" value="3"/>
</dbReference>
<keyword evidence="13" id="KW-1185">Reference proteome</keyword>
<dbReference type="Gene3D" id="3.30.160.60">
    <property type="entry name" value="Classic Zinc Finger"/>
    <property type="match status" value="4"/>
</dbReference>
<reference evidence="12 13" key="1">
    <citation type="submission" date="2016-03" db="EMBL/GenBank/DDBJ databases">
        <authorList>
            <person name="Ploux O."/>
        </authorList>
    </citation>
    <scope>NUCLEOTIDE SEQUENCE [LARGE SCALE GENOMIC DNA]</scope>
    <source>
        <strain evidence="12 13">UAMH 11012</strain>
    </source>
</reference>
<evidence type="ECO:0000259" key="11">
    <source>
        <dbReference type="PROSITE" id="PS50157"/>
    </source>
</evidence>
<dbReference type="Proteomes" id="UP000184330">
    <property type="component" value="Unassembled WGS sequence"/>
</dbReference>
<evidence type="ECO:0000256" key="6">
    <source>
        <dbReference type="ARBA" id="ARBA00023015"/>
    </source>
</evidence>
<feature type="domain" description="C2H2-type" evidence="11">
    <location>
        <begin position="31"/>
        <end position="55"/>
    </location>
</feature>
<protein>
    <recommendedName>
        <fullName evidence="11">C2H2-type domain-containing protein</fullName>
    </recommendedName>
</protein>
<feature type="region of interest" description="Disordered" evidence="10">
    <location>
        <begin position="279"/>
        <end position="301"/>
    </location>
</feature>
<dbReference type="PANTHER" id="PTHR47772">
    <property type="entry name" value="ZINC FINGER PROTEIN 200"/>
    <property type="match status" value="1"/>
</dbReference>
<keyword evidence="5" id="KW-0862">Zinc</keyword>
<evidence type="ECO:0000256" key="4">
    <source>
        <dbReference type="ARBA" id="ARBA00022771"/>
    </source>
</evidence>
<gene>
    <name evidence="12" type="ORF">PAC_00445</name>
</gene>
<comment type="subcellular location">
    <subcellularLocation>
        <location evidence="1">Nucleus</location>
    </subcellularLocation>
</comment>
<evidence type="ECO:0000313" key="12">
    <source>
        <dbReference type="EMBL" id="CZR50571.1"/>
    </source>
</evidence>
<dbReference type="InterPro" id="IPR022755">
    <property type="entry name" value="Znf_C2H2_jaz"/>
</dbReference>
<dbReference type="InterPro" id="IPR050636">
    <property type="entry name" value="C2H2-ZF_domain-containing"/>
</dbReference>
<dbReference type="EMBL" id="FJOG01000001">
    <property type="protein sequence ID" value="CZR50571.1"/>
    <property type="molecule type" value="Genomic_DNA"/>
</dbReference>
<keyword evidence="8" id="KW-0539">Nucleus</keyword>
<dbReference type="Pfam" id="PF13912">
    <property type="entry name" value="zf-C2H2_6"/>
    <property type="match status" value="6"/>
</dbReference>
<keyword evidence="4 9" id="KW-0863">Zinc-finger</keyword>
<evidence type="ECO:0000256" key="5">
    <source>
        <dbReference type="ARBA" id="ARBA00022833"/>
    </source>
</evidence>
<keyword evidence="6" id="KW-0805">Transcription regulation</keyword>
<dbReference type="SMART" id="SM00355">
    <property type="entry name" value="ZnF_C2H2"/>
    <property type="match status" value="6"/>
</dbReference>
<dbReference type="Pfam" id="PF12171">
    <property type="entry name" value="zf-C2H2_jaz"/>
    <property type="match status" value="1"/>
</dbReference>
<evidence type="ECO:0000256" key="9">
    <source>
        <dbReference type="PROSITE-ProRule" id="PRU00042"/>
    </source>
</evidence>
<keyword evidence="7" id="KW-0804">Transcription</keyword>
<name>A0A1L7WCS9_9HELO</name>
<evidence type="ECO:0000256" key="7">
    <source>
        <dbReference type="ARBA" id="ARBA00023163"/>
    </source>
</evidence>
<dbReference type="InterPro" id="IPR013087">
    <property type="entry name" value="Znf_C2H2_type"/>
</dbReference>
<dbReference type="OrthoDB" id="3533020at2759"/>